<protein>
    <submittedName>
        <fullName evidence="10">Cell division protein FtsQ</fullName>
    </submittedName>
</protein>
<proteinExistence type="predicted"/>
<dbReference type="Proteomes" id="UP000266975">
    <property type="component" value="Unassembled WGS sequence"/>
</dbReference>
<dbReference type="OrthoDB" id="9790760at2"/>
<keyword evidence="7" id="KW-0131">Cell cycle</keyword>
<evidence type="ECO:0000256" key="7">
    <source>
        <dbReference type="ARBA" id="ARBA00023306"/>
    </source>
</evidence>
<dbReference type="PROSITE" id="PS51779">
    <property type="entry name" value="POTRA"/>
    <property type="match status" value="1"/>
</dbReference>
<dbReference type="Pfam" id="PF08478">
    <property type="entry name" value="POTRA_1"/>
    <property type="match status" value="1"/>
</dbReference>
<dbReference type="Gene3D" id="3.10.20.310">
    <property type="entry name" value="membrane protein fhac"/>
    <property type="match status" value="1"/>
</dbReference>
<keyword evidence="6 8" id="KW-0472">Membrane</keyword>
<evidence type="ECO:0000313" key="11">
    <source>
        <dbReference type="Proteomes" id="UP000266975"/>
    </source>
</evidence>
<comment type="caution">
    <text evidence="10">The sequence shown here is derived from an EMBL/GenBank/DDBJ whole genome shotgun (WGS) entry which is preliminary data.</text>
</comment>
<keyword evidence="4 8" id="KW-0812">Transmembrane</keyword>
<dbReference type="RefSeq" id="WP_123047532.1">
    <property type="nucleotide sequence ID" value="NZ_PTJO01000003.1"/>
</dbReference>
<dbReference type="Pfam" id="PF03799">
    <property type="entry name" value="FtsQ_DivIB_C"/>
    <property type="match status" value="1"/>
</dbReference>
<keyword evidence="11" id="KW-1185">Reference proteome</keyword>
<evidence type="ECO:0000256" key="8">
    <source>
        <dbReference type="SAM" id="Phobius"/>
    </source>
</evidence>
<dbReference type="GO" id="GO:0051301">
    <property type="term" value="P:cell division"/>
    <property type="evidence" value="ECO:0007669"/>
    <property type="project" value="UniProtKB-KW"/>
</dbReference>
<dbReference type="InterPro" id="IPR013685">
    <property type="entry name" value="POTRA_FtsQ_type"/>
</dbReference>
<gene>
    <name evidence="10" type="ORF">C5L39_03790</name>
</gene>
<keyword evidence="2" id="KW-1003">Cell membrane</keyword>
<name>A0A3M8K9K8_9CORY</name>
<feature type="transmembrane region" description="Helical" evidence="8">
    <location>
        <begin position="7"/>
        <end position="27"/>
    </location>
</feature>
<evidence type="ECO:0000256" key="4">
    <source>
        <dbReference type="ARBA" id="ARBA00022692"/>
    </source>
</evidence>
<dbReference type="EMBL" id="PTJO01000003">
    <property type="protein sequence ID" value="RNE49485.1"/>
    <property type="molecule type" value="Genomic_DNA"/>
</dbReference>
<evidence type="ECO:0000256" key="3">
    <source>
        <dbReference type="ARBA" id="ARBA00022618"/>
    </source>
</evidence>
<organism evidence="10 11">
    <name type="scientific">Corynebacterium alimapuense</name>
    <dbReference type="NCBI Taxonomy" id="1576874"/>
    <lineage>
        <taxon>Bacteria</taxon>
        <taxon>Bacillati</taxon>
        <taxon>Actinomycetota</taxon>
        <taxon>Actinomycetes</taxon>
        <taxon>Mycobacteriales</taxon>
        <taxon>Corynebacteriaceae</taxon>
        <taxon>Corynebacterium</taxon>
    </lineage>
</organism>
<dbReference type="PANTHER" id="PTHR37820:SF1">
    <property type="entry name" value="CELL DIVISION PROTEIN FTSQ"/>
    <property type="match status" value="1"/>
</dbReference>
<evidence type="ECO:0000256" key="1">
    <source>
        <dbReference type="ARBA" id="ARBA00004370"/>
    </source>
</evidence>
<dbReference type="InterPro" id="IPR050487">
    <property type="entry name" value="FtsQ_DivIB"/>
</dbReference>
<accession>A0A3M8K9K8</accession>
<evidence type="ECO:0000256" key="2">
    <source>
        <dbReference type="ARBA" id="ARBA00022475"/>
    </source>
</evidence>
<dbReference type="PANTHER" id="PTHR37820">
    <property type="entry name" value="CELL DIVISION PROTEIN DIVIB"/>
    <property type="match status" value="1"/>
</dbReference>
<feature type="domain" description="POTRA" evidence="9">
    <location>
        <begin position="30"/>
        <end position="98"/>
    </location>
</feature>
<dbReference type="AlphaFoldDB" id="A0A3M8K9K8"/>
<sequence length="219" mass="23721">MSKRRIAGIVAGLFAVVVIAAGLLWVFPILKVSNYEIIGIEQTPQETVVEATGVDEGDNLVRVDATAAASGVVELPWVRAATVSRSWPSTLRVEVTEREALLFIEESDGSYLIDAKGTPFIIGVPPEGAIEVTGVSLDNPDDLSSVASVVDTLPESVRSQVSRVDVPGSFDITFYLWDGRIVYWGADENNQNKAIAMETVLTREGQDWNISNPTMVTVR</sequence>
<reference evidence="10 11" key="1">
    <citation type="submission" date="2018-02" db="EMBL/GenBank/DDBJ databases">
        <title>Corynebacterium alimpuense sp. nov., a marine obligate actinomycete isolated from sediments of Valparaiso bay, Chile.</title>
        <authorList>
            <person name="Claverias F."/>
            <person name="Gonzales-Siles L."/>
            <person name="Salva-Serra F."/>
            <person name="Inganaes E."/>
            <person name="Molin K."/>
            <person name="Cumsille A."/>
            <person name="Undabarrena A."/>
            <person name="Couve E."/>
            <person name="Moore E.R.B."/>
            <person name="Gomila M."/>
            <person name="Camara B."/>
        </authorList>
    </citation>
    <scope>NUCLEOTIDE SEQUENCE [LARGE SCALE GENOMIC DNA]</scope>
    <source>
        <strain evidence="10 11">CCUG 69366</strain>
    </source>
</reference>
<dbReference type="InterPro" id="IPR034746">
    <property type="entry name" value="POTRA"/>
</dbReference>
<evidence type="ECO:0000256" key="5">
    <source>
        <dbReference type="ARBA" id="ARBA00022989"/>
    </source>
</evidence>
<comment type="subcellular location">
    <subcellularLocation>
        <location evidence="1">Membrane</location>
    </subcellularLocation>
</comment>
<keyword evidence="3 10" id="KW-0132">Cell division</keyword>
<keyword evidence="5 8" id="KW-1133">Transmembrane helix</keyword>
<evidence type="ECO:0000313" key="10">
    <source>
        <dbReference type="EMBL" id="RNE49485.1"/>
    </source>
</evidence>
<dbReference type="GO" id="GO:0005886">
    <property type="term" value="C:plasma membrane"/>
    <property type="evidence" value="ECO:0007669"/>
    <property type="project" value="TreeGrafter"/>
</dbReference>
<dbReference type="InterPro" id="IPR005548">
    <property type="entry name" value="Cell_div_FtsQ/DivIB_C"/>
</dbReference>
<evidence type="ECO:0000259" key="9">
    <source>
        <dbReference type="PROSITE" id="PS51779"/>
    </source>
</evidence>
<evidence type="ECO:0000256" key="6">
    <source>
        <dbReference type="ARBA" id="ARBA00023136"/>
    </source>
</evidence>